<accession>A0ABR0KQI1</accession>
<feature type="compositionally biased region" description="Polar residues" evidence="8">
    <location>
        <begin position="301"/>
        <end position="324"/>
    </location>
</feature>
<dbReference type="Pfam" id="PF06012">
    <property type="entry name" value="DUF908"/>
    <property type="match status" value="1"/>
</dbReference>
<evidence type="ECO:0000313" key="11">
    <source>
        <dbReference type="Proteomes" id="UP001345013"/>
    </source>
</evidence>
<sequence>MGKVQKKANDKHKLSLSPALTEFIEKTTSLPLAQLPRHLKTLPTRWPFPRGDLYNWIETLDRFDEVLQKFNKAYGLDDGPQTKPFGTTVLTAGTEGADAALLQELGFAADGDRELIHSILAFSRLLLEKCGNRTLYNSTERLNDLLNTTSLSLLQETLRLTLVLAQRFADRGPQAPGHAHFYHYDIHKLQKLASPVPRTSSRKAPQSPVKSSKPRDKASQPKFRRAPTTADPNDFRALARPSQSAINPAQPAANGNVSELDWTSSAFVRVVWSSQAPTSAPRLTTSRTTTSEIPSSPTPLRHQQSAGAPATTSATEASVSQGASADQPGAQQIELGPSDLAVTTIEAVLQDAPESMPAATRYELLHKLRIAYGLVASPESRNLLLEVRLAALGVVAQVFNEEEMTSKYFDGDTSASARQQLVQHLVELLREPANSQTATSLYIQSLAMEALAVLSRFRQLSSEINSVLSPNSSHGLLLQLVNRALADIAHDGDATDNDSGDDWRHAVFMMWTIFMSQSGPHNTRSTEQYVHKNLISAYASGLQIVTGKSLRVHYYILKFLESLFHHFKDGLQILNSNGAFGIACDTTERLSKQSLELCDSGQGFPEEWKTPNVDFKVPYQQQFILRELLSLIKDISKHQGNHADRALRGFVDSSSLLQAFRLILSHMSEFGAHTWSEVVTAVCGFLNNEPTSYTVVSEAGIVATLLDTVQPQSSMETDDAERAAKTISAVPSEPSLKLPPIADAITNIASAFGAICLTEAGHAHFVKSNVIEKFFELFESPEHVKAIKDPNTQIALGSTFDELVRHHPGLKNTVISSLITMVARVRHICTSTLKRRGDGPKIWVAGPSGSTVEGGVDALLADLLPSRESDVGDIARLELPNKDILEFDTLTEVPQDALAQSASDEDAEELTALDYARPVIGFLSPFLENHFLCKEFTNSGGADLLLDFVSLPTIPIVEDSFSEGVFMQEMTSTVRTMAEEKPYLVLPFLIDRASYVCTNSLANFIDYQPDDVKCYFGQYLQTEDRTSTMDIDRSEAPADVHATRSVKALMNVYSITRVLAEVFTASTYHTRGGHSNMIAQLNISDILSQLITLYGKLSAACCREEISLLASMPKAWLDETRPGNYSTGDADVDAILDVSNGNITRLASNDEQDPAKPQESIEEVQDTAALRNLKTLRYLLTETPAAISTLFSHVGSSFGGKRKAETIVRQKAATVSEALAAALTMQLSPRFMSSPFLSQDDGNIRDWRFKYFTVALARVRDSLLEDRNHGQSERNNKIRQSFVVDCFRRADGMKLLTNIGTEFFEELKKCQVDGPVFAANAGLKICLDLFDQLTNNELIQSQQTTYMRYTDLDKPFYFNPNQLLLEMRMESMRLTRNIWDSEYAEQASNEVVGKLAAILKHTLRGENEEGVITRAEDYPKLKAHGKRKFELDRSRVAVLKDKGFDQDLAEEALYRCNITVMHPIQVQIAELYCRAARDNPRRRRLPIPEDDVKYKGDTPSSQLRSPPSAMEIVPGPTTTIFEDSSQDEEAADVLDTTGSNEPSGVPSISGPADNTRSQTPRTQPTSSAMDISNILNDPQPPTPTAPIGSSYSRQTIDAERESIRDQLAERCNNILSSHPTLIFGLKDLLCAGATKLNDEMARSWWESATDLLVMSLLSQNVDTEMDEAQGKKIAAAAHLIGLLCSNDTFKPSMLKVIQTSIDSIIDFLQTPAQKPAGEESYPWIAPILLILEEVLALDAEPDEVTFSVPNDLDSYTEPKLTHNTVIEQSAKVHLFNRLMEVLPKVGKDRSMALSTIRTLVILTRDRKLAELQGEKRNLQKLFLMVKQLGGGINARLEGTFMTILRHVIEDDATIKQIMEAEIVHYFRNRSTGRPLDLTNYLRELNYFALRSPALFVEASNAKLKLTSWSPGQSSANSILSLREQEPETKVVAEQTTDAQATASQAPAVSVEHDSAAKVEDAKTTEVKIPVVEHPDGIIHFLLSELLSYKDVEDRESKTSSDVTEGPSHATTETSTATETNVDQPKETTEKAEKPRFKADEHPIFIYRCFLMHCLTELLYSYNQTKIEFISFSRKADPLAATPSKARSGVLNYLLNGLVSSGYVDKDESIACRKRLTTSEWSMRTIVALCTKTGEKDLGSSAPSRYSAAARQVEDNDTDSDLIYVRRFVLEHAVKAFRDTFLSPEPLQARYGRLLCLADLFHKLISKPQGPEGSVYSNNTSHKRIARMMLEKNFIAVLTSAISDIDLSFPSAKRVVKFILRPLEELTAAATNLHLTSPHEFPQIIDQTRAAAESISSASSEVSDDLGDEREETPDLYRNSALGMLDPARQDESDSDNEGEDDEMDYDEYDEEMEYDDDMAAPVNDGEVVSDEELEDVMDGAGPMEGMPGDVPMDIEFVVDHHHHHHHGADEDESESSDDDGEDEESDEDDEDAEDIEIEMEDDDEGEMEHGGPDGPGNVNGDDGWEDEDGEDVDDEDDDEEIDFDEDDLQLPTGDPTTSHLDNLLRVLGDPDDMPPDAGVVLQSNRPEDPDEEDDDDEDGEDLDENDGMDYDQPFDMMLDGPDYDENEEWGWEEPPPPIFRRSRHARATGGMPPFFSRRLISANDPQHEMMHHIMGTRHYRRAPSSRNAAEDGTNPLLQRPDDTAGNAPVYAPSAFTPFDLPSSAAPGQGLPMVFSGGPGGPSIALPMPGGPRGLGGHGAILDAIVGALQRGEPQMLQDGRLQLNVTAPVGDIQELLRGPSSMPSFMNRQPREDPQRSAQFIPMITISRWQEEARLLFGKNLVTKSHSVQVWVYASLIPAAQHEAKEREKERKRLEEVRKEAERVAEEERVKKEEEDQLAREKAEAEERARAEAEAAAAAAAAEQNAEAQGVPQPGEAMEGIQSSEDTETPAEETQARRYTTIRGRQLDITGLDIDVEYLEALPEDLREEVITAQYQTRREQAQEQGNDDSVIDQEFLNALPEEIREEIRAQEAAAQRRRERDRARREAQASAPVGQGIQPGDMDVDDFLATLDPAFRRAILAEQPEQILSGLSAQHAAEGRSQARNMFFHHRLPMQRELENARGRRDLSQLDPKRQQIVQLIDKAGVATLLRLMFLQQQGSLRGNLLSILSQVCSNRQTRYGVVSLLLVILKEGSTDVTAIERSLASLSLRAKASSAQKTPQPLKRTLSMQPYAGLSDAITPMLVVQQCLNTLSHICKHNAHVKSLFLREVDVTSTSKAKAKAKGKSKDTRQTTHPVNDLISLLDRRLIMDNSSCLYSLASLLATVTSPLASLVKQERERQEAEKKREEAAKAKEESDEKHASGEAKDTKDDIAMEDATAEAKPESSGLMPDDPNVTEGKDDAKDVEPTESEKKKQPFEPPSVTDHNLKLITNIFVAPECSNETFRHTLETLQSLSHIPDTSHKFGKELTKHVHSLSQAICAELDDLLPAIQDAQSRTDVQGTAASKFSASTSDQVKLLRVLQALDYLSAPKRAEESSDAKTPSILTISYESLGLSRLWSKLSNCLDAVEEKGDTISFATILLPLIESLMVVCKHTTLKDAPIAVKEGTVQSPITVTKTNELEELFFMFTSDHRKILNDIIRQTPKLMQGQFSILVKNSKVLDFDNKRSYFNKQIHSRHHTQRPPQPPLQLNVRRDQVFIDSYKALYFKNAEEMKYGKLNIRFNGEEGVDAGGVTREWFQVLARGMFDPNYALFQPVASDKTTFHPSPLSRVNDEHLLYFKFVGRIIGKALHEGRVLDCHFSRAVYKRILGKKPNLKDLESSDVDYYKSLVWILENDITDVLDEEFVVIEDEFGEEKIIDLIPDGRNISVTEENKKEYVQALVEYRLTESVKEQLDSFLGGFHDIIPAELISIFNEQELELLISGLPEIDVDDWKANTEYHNYNPSSQQIVWYWRIVKAMTNEERAKLLQFITGTSKVPLNGFKELEGVSGLTKCNIHKDPSTHRLPTSHTCFNQLDLPAYESFEIMKQNINTAISLGADYFGFA</sequence>
<dbReference type="InterPro" id="IPR016024">
    <property type="entry name" value="ARM-type_fold"/>
</dbReference>
<feature type="compositionally biased region" description="Basic and acidic residues" evidence="8">
    <location>
        <begin position="3338"/>
        <end position="3357"/>
    </location>
</feature>
<feature type="region of interest" description="Disordered" evidence="8">
    <location>
        <begin position="195"/>
        <end position="235"/>
    </location>
</feature>
<evidence type="ECO:0000256" key="4">
    <source>
        <dbReference type="ARBA" id="ARBA00022679"/>
    </source>
</evidence>
<keyword evidence="11" id="KW-1185">Reference proteome</keyword>
<dbReference type="PROSITE" id="PS50237">
    <property type="entry name" value="HECT"/>
    <property type="match status" value="1"/>
</dbReference>
<evidence type="ECO:0000256" key="3">
    <source>
        <dbReference type="ARBA" id="ARBA00012485"/>
    </source>
</evidence>
<dbReference type="Gene3D" id="3.90.1750.10">
    <property type="entry name" value="Hect, E3 ligase catalytic domains"/>
    <property type="match status" value="1"/>
</dbReference>
<feature type="region of interest" description="Disordered" evidence="8">
    <location>
        <begin position="2619"/>
        <end position="2650"/>
    </location>
</feature>
<dbReference type="PANTHER" id="PTHR11254:SF67">
    <property type="entry name" value="E3 UBIQUITIN-PROTEIN LIGASE HUWE1"/>
    <property type="match status" value="1"/>
</dbReference>
<dbReference type="Gene3D" id="3.30.2410.10">
    <property type="entry name" value="Hect, E3 ligase catalytic domain"/>
    <property type="match status" value="1"/>
</dbReference>
<gene>
    <name evidence="10" type="primary">TOM1</name>
    <name evidence="10" type="ORF">LTR24_000334</name>
</gene>
<dbReference type="Gene3D" id="3.30.2160.10">
    <property type="entry name" value="Hect, E3 ligase catalytic domain"/>
    <property type="match status" value="1"/>
</dbReference>
<feature type="compositionally biased region" description="Low complexity" evidence="8">
    <location>
        <begin position="1931"/>
        <end position="1948"/>
    </location>
</feature>
<feature type="compositionally biased region" description="Low complexity" evidence="8">
    <location>
        <begin position="277"/>
        <end position="299"/>
    </location>
</feature>
<feature type="region of interest" description="Disordered" evidence="8">
    <location>
        <begin position="3277"/>
        <end position="3364"/>
    </location>
</feature>
<keyword evidence="4 10" id="KW-0808">Transferase</keyword>
<feature type="compositionally biased region" description="Acidic residues" evidence="8">
    <location>
        <begin position="2462"/>
        <end position="2488"/>
    </location>
</feature>
<dbReference type="PANTHER" id="PTHR11254">
    <property type="entry name" value="HECT DOMAIN UBIQUITIN-PROTEIN LIGASE"/>
    <property type="match status" value="1"/>
</dbReference>
<feature type="compositionally biased region" description="Basic and acidic residues" evidence="8">
    <location>
        <begin position="3277"/>
        <end position="3313"/>
    </location>
</feature>
<dbReference type="InterPro" id="IPR010309">
    <property type="entry name" value="E3_Ub_ligase_DUF908"/>
</dbReference>
<dbReference type="InterPro" id="IPR025527">
    <property type="entry name" value="HUWE1/Rev1_UBM"/>
</dbReference>
<dbReference type="GO" id="GO:0061630">
    <property type="term" value="F:ubiquitin protein ligase activity"/>
    <property type="evidence" value="ECO:0007669"/>
    <property type="project" value="UniProtKB-EC"/>
</dbReference>
<feature type="region of interest" description="Disordered" evidence="8">
    <location>
        <begin position="2819"/>
        <end position="2899"/>
    </location>
</feature>
<feature type="compositionally biased region" description="Polar residues" evidence="8">
    <location>
        <begin position="1552"/>
        <end position="1576"/>
    </location>
</feature>
<evidence type="ECO:0000256" key="7">
    <source>
        <dbReference type="PROSITE-ProRule" id="PRU00104"/>
    </source>
</evidence>
<feature type="compositionally biased region" description="Basic and acidic residues" evidence="8">
    <location>
        <begin position="2023"/>
        <end position="2034"/>
    </location>
</feature>
<feature type="region of interest" description="Disordered" evidence="8">
    <location>
        <begin position="1482"/>
        <end position="1596"/>
    </location>
</feature>
<keyword evidence="5 7" id="KW-0833">Ubl conjugation pathway</keyword>
<reference evidence="10 11" key="1">
    <citation type="submission" date="2023-08" db="EMBL/GenBank/DDBJ databases">
        <title>Black Yeasts Isolated from many extreme environments.</title>
        <authorList>
            <person name="Coleine C."/>
            <person name="Stajich J.E."/>
            <person name="Selbmann L."/>
        </authorList>
    </citation>
    <scope>NUCLEOTIDE SEQUENCE [LARGE SCALE GENOMIC DNA]</scope>
    <source>
        <strain evidence="10 11">CCFEE 5885</strain>
    </source>
</reference>
<evidence type="ECO:0000259" key="9">
    <source>
        <dbReference type="PROSITE" id="PS50237"/>
    </source>
</evidence>
<feature type="compositionally biased region" description="Acidic residues" evidence="8">
    <location>
        <begin position="2528"/>
        <end position="2549"/>
    </location>
</feature>
<comment type="caution">
    <text evidence="10">The sequence shown here is derived from an EMBL/GenBank/DDBJ whole genome shotgun (WGS) entry which is preliminary data.</text>
</comment>
<feature type="active site" description="Glycyl thioester intermediate" evidence="7">
    <location>
        <position position="3952"/>
    </location>
</feature>
<dbReference type="Pfam" id="PF14377">
    <property type="entry name" value="UBM"/>
    <property type="match status" value="3"/>
</dbReference>
<dbReference type="Proteomes" id="UP001345013">
    <property type="component" value="Unassembled WGS sequence"/>
</dbReference>
<evidence type="ECO:0000256" key="5">
    <source>
        <dbReference type="ARBA" id="ARBA00022786"/>
    </source>
</evidence>
<proteinExistence type="inferred from homology"/>
<comment type="pathway">
    <text evidence="2">Protein modification; protein ubiquitination.</text>
</comment>
<evidence type="ECO:0000256" key="8">
    <source>
        <dbReference type="SAM" id="MobiDB-lite"/>
    </source>
</evidence>
<dbReference type="InterPro" id="IPR050409">
    <property type="entry name" value="E3_ubiq-protein_ligase"/>
</dbReference>
<name>A0ABR0KQI1_9EURO</name>
<organism evidence="10 11">
    <name type="scientific">Lithohypha guttulata</name>
    <dbReference type="NCBI Taxonomy" id="1690604"/>
    <lineage>
        <taxon>Eukaryota</taxon>
        <taxon>Fungi</taxon>
        <taxon>Dikarya</taxon>
        <taxon>Ascomycota</taxon>
        <taxon>Pezizomycotina</taxon>
        <taxon>Eurotiomycetes</taxon>
        <taxon>Chaetothyriomycetidae</taxon>
        <taxon>Chaetothyriales</taxon>
        <taxon>Trichomeriaceae</taxon>
        <taxon>Lithohypha</taxon>
    </lineage>
</organism>
<evidence type="ECO:0000256" key="6">
    <source>
        <dbReference type="ARBA" id="ARBA00034494"/>
    </source>
</evidence>
<evidence type="ECO:0000256" key="1">
    <source>
        <dbReference type="ARBA" id="ARBA00000885"/>
    </source>
</evidence>
<feature type="compositionally biased region" description="Basic and acidic residues" evidence="8">
    <location>
        <begin position="2819"/>
        <end position="2853"/>
    </location>
</feature>
<feature type="region of interest" description="Disordered" evidence="8">
    <location>
        <begin position="2971"/>
        <end position="3002"/>
    </location>
</feature>
<feature type="domain" description="HECT" evidence="9">
    <location>
        <begin position="3650"/>
        <end position="3985"/>
    </location>
</feature>
<feature type="region of interest" description="Disordered" evidence="8">
    <location>
        <begin position="1931"/>
        <end position="1962"/>
    </location>
</feature>
<feature type="region of interest" description="Disordered" evidence="8">
    <location>
        <begin position="276"/>
        <end position="331"/>
    </location>
</feature>
<dbReference type="CDD" id="cd00078">
    <property type="entry name" value="HECTc"/>
    <property type="match status" value="1"/>
</dbReference>
<dbReference type="EC" id="2.3.2.26" evidence="3"/>
<feature type="compositionally biased region" description="Polar residues" evidence="8">
    <location>
        <begin position="197"/>
        <end position="210"/>
    </location>
</feature>
<keyword evidence="10" id="KW-0012">Acyltransferase</keyword>
<protein>
    <recommendedName>
        <fullName evidence="3">HECT-type E3 ubiquitin transferase</fullName>
        <ecNumber evidence="3">2.3.2.26</ecNumber>
    </recommendedName>
</protein>
<feature type="compositionally biased region" description="Acidic residues" evidence="8">
    <location>
        <begin position="2409"/>
        <end position="2446"/>
    </location>
</feature>
<dbReference type="InterPro" id="IPR035983">
    <property type="entry name" value="Hect_E3_ubiquitin_ligase"/>
</dbReference>
<comment type="catalytic activity">
    <reaction evidence="1">
        <text>S-ubiquitinyl-[E2 ubiquitin-conjugating enzyme]-L-cysteine + [acceptor protein]-L-lysine = [E2 ubiquitin-conjugating enzyme]-L-cysteine + N(6)-ubiquitinyl-[acceptor protein]-L-lysine.</text>
        <dbReference type="EC" id="2.3.2.26"/>
    </reaction>
</comment>
<dbReference type="InterPro" id="IPR010314">
    <property type="entry name" value="E3_Ub_ligase_DUF913"/>
</dbReference>
<dbReference type="InterPro" id="IPR000569">
    <property type="entry name" value="HECT_dom"/>
</dbReference>
<dbReference type="EMBL" id="JAVRRG010000002">
    <property type="protein sequence ID" value="KAK5102423.1"/>
    <property type="molecule type" value="Genomic_DNA"/>
</dbReference>
<feature type="compositionally biased region" description="Basic and acidic residues" evidence="8">
    <location>
        <begin position="2971"/>
        <end position="2988"/>
    </location>
</feature>
<dbReference type="Pfam" id="PF06025">
    <property type="entry name" value="DUF913"/>
    <property type="match status" value="1"/>
</dbReference>
<dbReference type="SUPFAM" id="SSF56204">
    <property type="entry name" value="Hect, E3 ligase catalytic domain"/>
    <property type="match status" value="1"/>
</dbReference>
<feature type="region of interest" description="Disordered" evidence="8">
    <location>
        <begin position="2377"/>
        <end position="2552"/>
    </location>
</feature>
<feature type="region of interest" description="Disordered" evidence="8">
    <location>
        <begin position="1996"/>
        <end position="2034"/>
    </location>
</feature>
<dbReference type="Pfam" id="PF00632">
    <property type="entry name" value="HECT"/>
    <property type="match status" value="1"/>
</dbReference>
<feature type="compositionally biased region" description="Basic and acidic residues" evidence="8">
    <location>
        <begin position="1950"/>
        <end position="1962"/>
    </location>
</feature>
<feature type="region of interest" description="Disordered" evidence="8">
    <location>
        <begin position="2317"/>
        <end position="2342"/>
    </location>
</feature>
<dbReference type="SUPFAM" id="SSF48371">
    <property type="entry name" value="ARM repeat"/>
    <property type="match status" value="1"/>
</dbReference>
<comment type="similarity">
    <text evidence="6">Belongs to the UPL family. TOM1/PTR1 subfamily.</text>
</comment>
<evidence type="ECO:0000313" key="10">
    <source>
        <dbReference type="EMBL" id="KAK5102423.1"/>
    </source>
</evidence>
<feature type="compositionally biased region" description="Low complexity" evidence="8">
    <location>
        <begin position="2009"/>
        <end position="2019"/>
    </location>
</feature>
<feature type="compositionally biased region" description="Acidic residues" evidence="8">
    <location>
        <begin position="2332"/>
        <end position="2342"/>
    </location>
</feature>
<feature type="compositionally biased region" description="Basic and acidic residues" evidence="8">
    <location>
        <begin position="1486"/>
        <end position="1496"/>
    </location>
</feature>
<evidence type="ECO:0000256" key="2">
    <source>
        <dbReference type="ARBA" id="ARBA00004906"/>
    </source>
</evidence>
<dbReference type="SMART" id="SM00119">
    <property type="entry name" value="HECTc"/>
    <property type="match status" value="1"/>
</dbReference>
<feature type="compositionally biased region" description="Low complexity" evidence="8">
    <location>
        <begin position="2854"/>
        <end position="2868"/>
    </location>
</feature>